<dbReference type="InterPro" id="IPR048593">
    <property type="entry name" value="AOAH_Saposin_N"/>
</dbReference>
<dbReference type="SMART" id="SM00741">
    <property type="entry name" value="SapB"/>
    <property type="match status" value="1"/>
</dbReference>
<organism evidence="4 5">
    <name type="scientific">Paratrimastix pyriformis</name>
    <dbReference type="NCBI Taxonomy" id="342808"/>
    <lineage>
        <taxon>Eukaryota</taxon>
        <taxon>Metamonada</taxon>
        <taxon>Preaxostyla</taxon>
        <taxon>Paratrimastigidae</taxon>
        <taxon>Paratrimastix</taxon>
    </lineage>
</organism>
<evidence type="ECO:0000256" key="2">
    <source>
        <dbReference type="SAM" id="SignalP"/>
    </source>
</evidence>
<dbReference type="GO" id="GO:0016787">
    <property type="term" value="F:hydrolase activity"/>
    <property type="evidence" value="ECO:0007669"/>
    <property type="project" value="UniProtKB-KW"/>
</dbReference>
<dbReference type="EMBL" id="JAPMOS010000025">
    <property type="protein sequence ID" value="KAJ4458831.1"/>
    <property type="molecule type" value="Genomic_DNA"/>
</dbReference>
<evidence type="ECO:0000313" key="4">
    <source>
        <dbReference type="EMBL" id="KAJ4458831.1"/>
    </source>
</evidence>
<keyword evidence="5" id="KW-1185">Reference proteome</keyword>
<dbReference type="InterPro" id="IPR039676">
    <property type="entry name" value="AOAH"/>
</dbReference>
<keyword evidence="4" id="KW-0378">Hydrolase</keyword>
<accession>A0ABQ8UHW9</accession>
<dbReference type="PANTHER" id="PTHR15010:SF0">
    <property type="entry name" value="ACYLOXYACYL HYDROLASE"/>
    <property type="match status" value="1"/>
</dbReference>
<feature type="signal peptide" evidence="2">
    <location>
        <begin position="1"/>
        <end position="18"/>
    </location>
</feature>
<keyword evidence="2" id="KW-0732">Signal</keyword>
<dbReference type="Gene3D" id="1.10.225.10">
    <property type="entry name" value="Saposin-like"/>
    <property type="match status" value="1"/>
</dbReference>
<dbReference type="PROSITE" id="PS50015">
    <property type="entry name" value="SAP_B"/>
    <property type="match status" value="1"/>
</dbReference>
<reference evidence="4" key="1">
    <citation type="journal article" date="2022" name="bioRxiv">
        <title>Genomics of Preaxostyla Flagellates Illuminates Evolutionary Transitions and the Path Towards Mitochondrial Loss.</title>
        <authorList>
            <person name="Novak L.V.F."/>
            <person name="Treitli S.C."/>
            <person name="Pyrih J."/>
            <person name="Halakuc P."/>
            <person name="Pipaliya S.V."/>
            <person name="Vacek V."/>
            <person name="Brzon O."/>
            <person name="Soukal P."/>
            <person name="Eme L."/>
            <person name="Dacks J.B."/>
            <person name="Karnkowska A."/>
            <person name="Elias M."/>
            <person name="Hampl V."/>
        </authorList>
    </citation>
    <scope>NUCLEOTIDE SEQUENCE</scope>
    <source>
        <strain evidence="4">RCP-MX</strain>
    </source>
</reference>
<evidence type="ECO:0000259" key="3">
    <source>
        <dbReference type="PROSITE" id="PS50015"/>
    </source>
</evidence>
<protein>
    <submittedName>
        <fullName evidence="4">Acyloxyacyl hydrolase</fullName>
    </submittedName>
</protein>
<evidence type="ECO:0000256" key="1">
    <source>
        <dbReference type="ARBA" id="ARBA00023157"/>
    </source>
</evidence>
<comment type="caution">
    <text evidence="4">The sequence shown here is derived from an EMBL/GenBank/DDBJ whole genome shotgun (WGS) entry which is preliminary data.</text>
</comment>
<dbReference type="Pfam" id="PF20825">
    <property type="entry name" value="Saposin"/>
    <property type="match status" value="1"/>
</dbReference>
<proteinExistence type="predicted"/>
<name>A0ABQ8UHW9_9EUKA</name>
<gene>
    <name evidence="4" type="ORF">PAPYR_5355</name>
</gene>
<keyword evidence="1" id="KW-1015">Disulfide bond</keyword>
<dbReference type="SUPFAM" id="SSF47862">
    <property type="entry name" value="Saposin"/>
    <property type="match status" value="1"/>
</dbReference>
<feature type="chain" id="PRO_5046106858" evidence="2">
    <location>
        <begin position="19"/>
        <end position="580"/>
    </location>
</feature>
<sequence length="580" mass="64452">MTLLRGLLCTCFFVGALSFGIFPQIRGGNYEKKSVECFLCTVFVNVAQQFTEIHEMSGEQALLTFCKRLPTGTQSACAAFVKLAGDDLAKLIEADLSPDRVCRHLGSCDAYPKCELFPQPTSSNKQTGPMPKVQINGWNPWKWLMAEMERVFQDRDPAQDDDDDLFSGSSATLRGYDWRGRDCNDKDPNIYPGNAIPSADPSLDWDCNGIHGINPASGKPYKEELCPGGPAEHRGIIAIGDSVTAHFHAPTRYFNASEFDAHDILANIENEMDWPQEGWATGIRSRSTETPVPLDSLYQRLWRRDHCVHRNYQNLGVNGADSTEILGLVKKGLHPGRHAPCGRGISRTCALVMPLVLTHSVALPLDPTPPPPQPGPRLLRPDVCAGRQDDMSLMTTPEAFRAGVLETFRYLDTVLAAGSTIALVPVIDGRILWDTMHAQLHPVGRGVTFADFYKYLSCLDVNPCQPWMNPNATQRDMGSFRAMELNKQYLDIMATTNFTNIELIYPGLDLKEVLDQWVAEGHDPTQIIDHIDGFHPSPFAQIRGADFYWTRTQQAAPDFWGPVNPNNARIEALFGDQGGY</sequence>
<evidence type="ECO:0000313" key="5">
    <source>
        <dbReference type="Proteomes" id="UP001141327"/>
    </source>
</evidence>
<dbReference type="InterPro" id="IPR011001">
    <property type="entry name" value="Saposin-like"/>
</dbReference>
<feature type="domain" description="Saposin B-type" evidence="3">
    <location>
        <begin position="33"/>
        <end position="112"/>
    </location>
</feature>
<dbReference type="PANTHER" id="PTHR15010">
    <property type="entry name" value="ACYLOXYACYL HYDROLASE"/>
    <property type="match status" value="1"/>
</dbReference>
<dbReference type="Proteomes" id="UP001141327">
    <property type="component" value="Unassembled WGS sequence"/>
</dbReference>
<dbReference type="InterPro" id="IPR008139">
    <property type="entry name" value="SaposinB_dom"/>
</dbReference>